<keyword evidence="3" id="KW-1185">Reference proteome</keyword>
<dbReference type="PRINTS" id="PR00178">
    <property type="entry name" value="FATTYACIDBP"/>
</dbReference>
<dbReference type="GO" id="GO:0008289">
    <property type="term" value="F:lipid binding"/>
    <property type="evidence" value="ECO:0007669"/>
    <property type="project" value="InterPro"/>
</dbReference>
<dbReference type="InterPro" id="IPR000463">
    <property type="entry name" value="Fatty_acid-bd"/>
</dbReference>
<dbReference type="PANTHER" id="PTHR11955">
    <property type="entry name" value="FATTY ACID BINDING PROTEIN"/>
    <property type="match status" value="1"/>
</dbReference>
<reference evidence="3" key="1">
    <citation type="submission" date="2020-03" db="EMBL/GenBank/DDBJ databases">
        <title>Evolution of repeat sequences and sex chromosomes of tilapia species revealed by chromosome-level genomes.</title>
        <authorList>
            <person name="Xu L."/>
            <person name="Tao W."/>
            <person name="Wang D."/>
            <person name="Zhou Q."/>
        </authorList>
    </citation>
    <scope>NUCLEOTIDE SEQUENCE [LARGE SCALE GENOMIC DNA]</scope>
    <source>
        <strain evidence="3">Israel</strain>
    </source>
</reference>
<dbReference type="AlphaFoldDB" id="A0AAZ1Y3L0"/>
<accession>A0AAZ1Y3L0</accession>
<dbReference type="InterPro" id="IPR031259">
    <property type="entry name" value="ILBP"/>
</dbReference>
<protein>
    <recommendedName>
        <fullName evidence="4">Fatty acid binding protein 6</fullName>
    </recommendedName>
</protein>
<dbReference type="Ensembl" id="ENSOABT00000064059.1">
    <property type="protein sequence ID" value="ENSOABP00000074405.1"/>
    <property type="gene ID" value="ENSOABG00000032160.1"/>
</dbReference>
<reference evidence="2" key="3">
    <citation type="submission" date="2025-09" db="UniProtKB">
        <authorList>
            <consortium name="Ensembl"/>
        </authorList>
    </citation>
    <scope>IDENTIFICATION</scope>
</reference>
<comment type="similarity">
    <text evidence="1">Belongs to the calycin superfamily. Fatty-acid binding protein (FABP) family.</text>
</comment>
<evidence type="ECO:0000256" key="1">
    <source>
        <dbReference type="ARBA" id="ARBA00008390"/>
    </source>
</evidence>
<dbReference type="Proteomes" id="UP000472276">
    <property type="component" value="Unassembled WGS sequence"/>
</dbReference>
<dbReference type="GeneID" id="116329193"/>
<proteinExistence type="inferred from homology"/>
<evidence type="ECO:0000313" key="2">
    <source>
        <dbReference type="Ensembl" id="ENSOABP00000074405.1"/>
    </source>
</evidence>
<name>A0AAZ1Y3L0_OREAU</name>
<evidence type="ECO:0008006" key="4">
    <source>
        <dbReference type="Google" id="ProtNLM"/>
    </source>
</evidence>
<dbReference type="SUPFAM" id="SSF50814">
    <property type="entry name" value="Lipocalins"/>
    <property type="match status" value="1"/>
</dbReference>
<organism evidence="2 3">
    <name type="scientific">Oreochromis aureus</name>
    <name type="common">Israeli tilapia</name>
    <name type="synonym">Chromis aureus</name>
    <dbReference type="NCBI Taxonomy" id="47969"/>
    <lineage>
        <taxon>Eukaryota</taxon>
        <taxon>Metazoa</taxon>
        <taxon>Chordata</taxon>
        <taxon>Craniata</taxon>
        <taxon>Vertebrata</taxon>
        <taxon>Euteleostomi</taxon>
        <taxon>Actinopterygii</taxon>
        <taxon>Neopterygii</taxon>
        <taxon>Teleostei</taxon>
        <taxon>Neoteleostei</taxon>
        <taxon>Acanthomorphata</taxon>
        <taxon>Ovalentaria</taxon>
        <taxon>Cichlomorphae</taxon>
        <taxon>Cichliformes</taxon>
        <taxon>Cichlidae</taxon>
        <taxon>African cichlids</taxon>
        <taxon>Pseudocrenilabrinae</taxon>
        <taxon>Oreochromini</taxon>
        <taxon>Oreochromis</taxon>
    </lineage>
</organism>
<gene>
    <name evidence="2" type="primary">LOC116329193</name>
</gene>
<dbReference type="InterPro" id="IPR012674">
    <property type="entry name" value="Calycin"/>
</dbReference>
<dbReference type="Pfam" id="PF14651">
    <property type="entry name" value="Lipocalin_7"/>
    <property type="match status" value="1"/>
</dbReference>
<dbReference type="Gene3D" id="2.40.128.20">
    <property type="match status" value="1"/>
</dbReference>
<reference evidence="2" key="2">
    <citation type="submission" date="2025-08" db="UniProtKB">
        <authorList>
            <consortium name="Ensembl"/>
        </authorList>
    </citation>
    <scope>IDENTIFICATION</scope>
</reference>
<evidence type="ECO:0000313" key="3">
    <source>
        <dbReference type="Proteomes" id="UP000472276"/>
    </source>
</evidence>
<dbReference type="KEGG" id="oau:116329193"/>
<dbReference type="RefSeq" id="XP_031607038.1">
    <property type="nucleotide sequence ID" value="XM_031751178.2"/>
</dbReference>
<sequence length="148" mass="16913">MEQATPFLTQELLPFFYFCSFGIMAFSGKYELESQENYVEFLEAVGLQNAKTDHKVVTEVLQDGNNFTWTQTIPNWTWSNKFIVGQECELATMTGSKFKAPVTMEGGKISVQFPQYHFTAEIVDDKLIMTCITPGEKGVTFKRINKRI</sequence>